<dbReference type="PANTHER" id="PTHR43280:SF2">
    <property type="entry name" value="HTH-TYPE TRANSCRIPTIONAL REGULATOR EXSA"/>
    <property type="match status" value="1"/>
</dbReference>
<dbReference type="SUPFAM" id="SSF46689">
    <property type="entry name" value="Homeodomain-like"/>
    <property type="match status" value="2"/>
</dbReference>
<dbReference type="RefSeq" id="WP_204816939.1">
    <property type="nucleotide sequence ID" value="NZ_JANHOF010000002.1"/>
</dbReference>
<dbReference type="Proteomes" id="UP001589818">
    <property type="component" value="Unassembled WGS sequence"/>
</dbReference>
<dbReference type="EMBL" id="JBHLVF010000047">
    <property type="protein sequence ID" value="MFC0396224.1"/>
    <property type="molecule type" value="Genomic_DNA"/>
</dbReference>
<accession>A0ABV6JL38</accession>
<dbReference type="PANTHER" id="PTHR43280">
    <property type="entry name" value="ARAC-FAMILY TRANSCRIPTIONAL REGULATOR"/>
    <property type="match status" value="1"/>
</dbReference>
<dbReference type="InterPro" id="IPR018060">
    <property type="entry name" value="HTH_AraC"/>
</dbReference>
<feature type="domain" description="HTH araC/xylS-type" evidence="5">
    <location>
        <begin position="245"/>
        <end position="343"/>
    </location>
</feature>
<dbReference type="PROSITE" id="PS50110">
    <property type="entry name" value="RESPONSE_REGULATORY"/>
    <property type="match status" value="1"/>
</dbReference>
<dbReference type="Gene3D" id="1.10.10.60">
    <property type="entry name" value="Homeodomain-like"/>
    <property type="match status" value="2"/>
</dbReference>
<dbReference type="Pfam" id="PF00072">
    <property type="entry name" value="Response_reg"/>
    <property type="match status" value="1"/>
</dbReference>
<proteinExistence type="predicted"/>
<keyword evidence="2" id="KW-0238">DNA-binding</keyword>
<dbReference type="Gene3D" id="3.40.50.2300">
    <property type="match status" value="1"/>
</dbReference>
<feature type="modified residue" description="4-aspartylphosphate" evidence="4">
    <location>
        <position position="55"/>
    </location>
</feature>
<organism evidence="7 8">
    <name type="scientific">Paenibacillus mendelii</name>
    <dbReference type="NCBI Taxonomy" id="206163"/>
    <lineage>
        <taxon>Bacteria</taxon>
        <taxon>Bacillati</taxon>
        <taxon>Bacillota</taxon>
        <taxon>Bacilli</taxon>
        <taxon>Bacillales</taxon>
        <taxon>Paenibacillaceae</taxon>
        <taxon>Paenibacillus</taxon>
    </lineage>
</organism>
<evidence type="ECO:0000259" key="6">
    <source>
        <dbReference type="PROSITE" id="PS50110"/>
    </source>
</evidence>
<keyword evidence="3" id="KW-0804">Transcription</keyword>
<evidence type="ECO:0000256" key="3">
    <source>
        <dbReference type="ARBA" id="ARBA00023163"/>
    </source>
</evidence>
<name>A0ABV6JL38_9BACL</name>
<dbReference type="SMART" id="SM00448">
    <property type="entry name" value="REC"/>
    <property type="match status" value="1"/>
</dbReference>
<dbReference type="InterPro" id="IPR009057">
    <property type="entry name" value="Homeodomain-like_sf"/>
</dbReference>
<feature type="domain" description="Response regulatory" evidence="6">
    <location>
        <begin position="3"/>
        <end position="120"/>
    </location>
</feature>
<evidence type="ECO:0000313" key="8">
    <source>
        <dbReference type="Proteomes" id="UP001589818"/>
    </source>
</evidence>
<keyword evidence="4" id="KW-0597">Phosphoprotein</keyword>
<dbReference type="CDD" id="cd17536">
    <property type="entry name" value="REC_YesN-like"/>
    <property type="match status" value="1"/>
</dbReference>
<evidence type="ECO:0000256" key="4">
    <source>
        <dbReference type="PROSITE-ProRule" id="PRU00169"/>
    </source>
</evidence>
<comment type="caution">
    <text evidence="7">The sequence shown here is derived from an EMBL/GenBank/DDBJ whole genome shotgun (WGS) entry which is preliminary data.</text>
</comment>
<evidence type="ECO:0000313" key="7">
    <source>
        <dbReference type="EMBL" id="MFC0396224.1"/>
    </source>
</evidence>
<dbReference type="PROSITE" id="PS01124">
    <property type="entry name" value="HTH_ARAC_FAMILY_2"/>
    <property type="match status" value="1"/>
</dbReference>
<evidence type="ECO:0000256" key="2">
    <source>
        <dbReference type="ARBA" id="ARBA00023125"/>
    </source>
</evidence>
<dbReference type="InterPro" id="IPR011006">
    <property type="entry name" value="CheY-like_superfamily"/>
</dbReference>
<keyword evidence="8" id="KW-1185">Reference proteome</keyword>
<reference evidence="7 8" key="1">
    <citation type="submission" date="2024-09" db="EMBL/GenBank/DDBJ databases">
        <authorList>
            <person name="Sun Q."/>
            <person name="Mori K."/>
        </authorList>
    </citation>
    <scope>NUCLEOTIDE SEQUENCE [LARGE SCALE GENOMIC DNA]</scope>
    <source>
        <strain evidence="7 8">CCM 4839</strain>
    </source>
</reference>
<dbReference type="InterPro" id="IPR001789">
    <property type="entry name" value="Sig_transdc_resp-reg_receiver"/>
</dbReference>
<evidence type="ECO:0000259" key="5">
    <source>
        <dbReference type="PROSITE" id="PS01124"/>
    </source>
</evidence>
<dbReference type="SMART" id="SM00342">
    <property type="entry name" value="HTH_ARAC"/>
    <property type="match status" value="1"/>
</dbReference>
<gene>
    <name evidence="7" type="ORF">ACFFJ8_33210</name>
</gene>
<evidence type="ECO:0000256" key="1">
    <source>
        <dbReference type="ARBA" id="ARBA00023015"/>
    </source>
</evidence>
<keyword evidence="1" id="KW-0805">Transcription regulation</keyword>
<sequence length="348" mass="38785">MIRAMIVEDEPLVRRGILSMLPLSHFGMELAGEAETAEAALRVIEQSGIDLVFTDISMPGMGGLELLRVLRERHPHVRSVVLTCHQEFDFLQQALRLGAVDYIVKTQLDDDSVLELLQRIAAQFSASAGQTGLGGGLAETAAAQEHLARGWRGLKWIVDQVLYERLLGESLQSFQPTGWKNALLAGAAQWPVSCPSLSSLRSLAEELPENGTMAELKIWVEAVRDRGRTLLRNTMYSEEVAASIIESIDMLGEHAGDKLTQAEICKAINMSISYFSKSFKEIVGLPFVTYVQELNIRRARALLETTNYPVYMVSEQSGFHDEKYFGKVFRMKTGHTPSEYRMLFRGGC</sequence>
<dbReference type="SUPFAM" id="SSF52172">
    <property type="entry name" value="CheY-like"/>
    <property type="match status" value="1"/>
</dbReference>
<dbReference type="Pfam" id="PF12833">
    <property type="entry name" value="HTH_18"/>
    <property type="match status" value="1"/>
</dbReference>
<protein>
    <submittedName>
        <fullName evidence="7">Response regulator</fullName>
    </submittedName>
</protein>